<dbReference type="PANTHER" id="PTHR24296">
    <property type="entry name" value="CYTOCHROME P450"/>
    <property type="match status" value="1"/>
</dbReference>
<dbReference type="OrthoDB" id="1470350at2759"/>
<comment type="similarity">
    <text evidence="1">Belongs to the cytochrome P450 family.</text>
</comment>
<dbReference type="KEGG" id="nnu:104609660"/>
<dbReference type="GO" id="GO:0016705">
    <property type="term" value="F:oxidoreductase activity, acting on paired donors, with incorporation or reduction of molecular oxygen"/>
    <property type="evidence" value="ECO:0007669"/>
    <property type="project" value="InterPro"/>
</dbReference>
<dbReference type="GO" id="GO:0020037">
    <property type="term" value="F:heme binding"/>
    <property type="evidence" value="ECO:0007669"/>
    <property type="project" value="InterPro"/>
</dbReference>
<dbReference type="RefSeq" id="XP_010274329.1">
    <property type="nucleotide sequence ID" value="XM_010276027.1"/>
</dbReference>
<dbReference type="InterPro" id="IPR001128">
    <property type="entry name" value="Cyt_P450"/>
</dbReference>
<keyword evidence="3" id="KW-0560">Oxidoreductase</keyword>
<accession>A0A1U8BDC1</accession>
<keyword evidence="5" id="KW-1185">Reference proteome</keyword>
<dbReference type="eggNOG" id="KOG0157">
    <property type="taxonomic scope" value="Eukaryota"/>
</dbReference>
<evidence type="ECO:0000313" key="5">
    <source>
        <dbReference type="Proteomes" id="UP000189703"/>
    </source>
</evidence>
<keyword evidence="2" id="KW-0479">Metal-binding</keyword>
<proteinExistence type="inferred from homology"/>
<organism evidence="5 6">
    <name type="scientific">Nelumbo nucifera</name>
    <name type="common">Sacred lotus</name>
    <dbReference type="NCBI Taxonomy" id="4432"/>
    <lineage>
        <taxon>Eukaryota</taxon>
        <taxon>Viridiplantae</taxon>
        <taxon>Streptophyta</taxon>
        <taxon>Embryophyta</taxon>
        <taxon>Tracheophyta</taxon>
        <taxon>Spermatophyta</taxon>
        <taxon>Magnoliopsida</taxon>
        <taxon>Proteales</taxon>
        <taxon>Nelumbonaceae</taxon>
        <taxon>Nelumbo</taxon>
    </lineage>
</organism>
<protein>
    <submittedName>
        <fullName evidence="6">Cytochrome P450 86B1-like</fullName>
    </submittedName>
</protein>
<dbReference type="GeneID" id="104609660"/>
<dbReference type="Pfam" id="PF00067">
    <property type="entry name" value="p450"/>
    <property type="match status" value="1"/>
</dbReference>
<dbReference type="Gene3D" id="1.10.630.10">
    <property type="entry name" value="Cytochrome P450"/>
    <property type="match status" value="1"/>
</dbReference>
<dbReference type="STRING" id="4432.A0A1U8BDC1"/>
<dbReference type="GO" id="GO:0005506">
    <property type="term" value="F:iron ion binding"/>
    <property type="evidence" value="ECO:0007669"/>
    <property type="project" value="InterPro"/>
</dbReference>
<dbReference type="GO" id="GO:0004497">
    <property type="term" value="F:monooxygenase activity"/>
    <property type="evidence" value="ECO:0007669"/>
    <property type="project" value="InterPro"/>
</dbReference>
<evidence type="ECO:0000256" key="3">
    <source>
        <dbReference type="ARBA" id="ARBA00023002"/>
    </source>
</evidence>
<evidence type="ECO:0000256" key="2">
    <source>
        <dbReference type="ARBA" id="ARBA00022723"/>
    </source>
</evidence>
<sequence>MPQLRSLKFLGVFEKFDILGDGLFNADFDKWSTQRKMAHSSFRSAQFRTFLADVTRKIVDDKLIPLLVDLARKGCCLDLKDVMSRFTFETTVATVYGRDLGYLSPEFPTNEFLQVVENAEEAMLYRFALPTFVWKLMRWLKVGTEKKYSKAWATGDALSAEFISQTREELLQGVETNTTLAIYIKSQKDVSDKLLRDNMLTFNIAGQSTTAASLSWFFWLVCKNPHVEAKILEELGFVFSEKMNKLLQVKGILMRENEGYGGHGWCLMKVMSGLVYLHAAFCETLRLYPPVKFNTRGVLKEDVLPDGSVVRPGNLGCM</sequence>
<dbReference type="SUPFAM" id="SSF48264">
    <property type="entry name" value="Cytochrome P450"/>
    <property type="match status" value="1"/>
</dbReference>
<dbReference type="InParanoid" id="A0A1U8BDC1"/>
<evidence type="ECO:0000256" key="1">
    <source>
        <dbReference type="ARBA" id="ARBA00010617"/>
    </source>
</evidence>
<reference evidence="6" key="1">
    <citation type="submission" date="2025-08" db="UniProtKB">
        <authorList>
            <consortium name="RefSeq"/>
        </authorList>
    </citation>
    <scope>IDENTIFICATION</scope>
</reference>
<dbReference type="Proteomes" id="UP000189703">
    <property type="component" value="Unplaced"/>
</dbReference>
<gene>
    <name evidence="6" type="primary">LOC104609660</name>
</gene>
<evidence type="ECO:0000313" key="6">
    <source>
        <dbReference type="RefSeq" id="XP_010274329.1"/>
    </source>
</evidence>
<dbReference type="AlphaFoldDB" id="A0A1U8BDC1"/>
<dbReference type="InterPro" id="IPR036396">
    <property type="entry name" value="Cyt_P450_sf"/>
</dbReference>
<name>A0A1U8BDC1_NELNU</name>
<evidence type="ECO:0000256" key="4">
    <source>
        <dbReference type="ARBA" id="ARBA00023004"/>
    </source>
</evidence>
<keyword evidence="4" id="KW-0408">Iron</keyword>